<dbReference type="Pfam" id="PF18731">
    <property type="entry name" value="HEPN_Swt1"/>
    <property type="match status" value="1"/>
</dbReference>
<evidence type="ECO:0000256" key="1">
    <source>
        <dbReference type="SAM" id="Phobius"/>
    </source>
</evidence>
<feature type="transmembrane region" description="Helical" evidence="1">
    <location>
        <begin position="172"/>
        <end position="189"/>
    </location>
</feature>
<evidence type="ECO:0000313" key="4">
    <source>
        <dbReference type="Proteomes" id="UP000199518"/>
    </source>
</evidence>
<proteinExistence type="predicted"/>
<dbReference type="RefSeq" id="WP_092049489.1">
    <property type="nucleotide sequence ID" value="NZ_FOQD01000006.1"/>
</dbReference>
<dbReference type="InterPro" id="IPR041650">
    <property type="entry name" value="HEPN_Swt1"/>
</dbReference>
<gene>
    <name evidence="3" type="ORF">SAMN05421753_106104</name>
</gene>
<evidence type="ECO:0000259" key="2">
    <source>
        <dbReference type="Pfam" id="PF18731"/>
    </source>
</evidence>
<keyword evidence="1" id="KW-1133">Transmembrane helix</keyword>
<keyword evidence="4" id="KW-1185">Reference proteome</keyword>
<name>A0A1I3FZD5_9PLAN</name>
<keyword evidence="1" id="KW-0472">Membrane</keyword>
<sequence length="224" mass="26290">MDLLTEGLAPYVEIKLRAVHQDNWVRIVSNSFRDDRGRVNGQSVDWDAQALLTVMWDQWNTVFRNELGHFERSLVSELREVRNRWAHQQSFEFDDAFRVLDSVDRLLTAIHAENVEIVKHEKSDLLESHVADAVNTQVQRNAFQRNKWWVIAIYTFCCGLIIVHGINAGKAGNYALISVVFLVFLYLIYQQFKMEPPLLFGPRECRRCHRIIYRKMCPYCEATE</sequence>
<reference evidence="4" key="1">
    <citation type="submission" date="2016-10" db="EMBL/GenBank/DDBJ databases">
        <authorList>
            <person name="Varghese N."/>
            <person name="Submissions S."/>
        </authorList>
    </citation>
    <scope>NUCLEOTIDE SEQUENCE [LARGE SCALE GENOMIC DNA]</scope>
    <source>
        <strain evidence="4">DSM 26348</strain>
    </source>
</reference>
<dbReference type="EMBL" id="FOQD01000006">
    <property type="protein sequence ID" value="SFI16593.1"/>
    <property type="molecule type" value="Genomic_DNA"/>
</dbReference>
<dbReference type="Proteomes" id="UP000199518">
    <property type="component" value="Unassembled WGS sequence"/>
</dbReference>
<dbReference type="OrthoDB" id="9757917at2"/>
<dbReference type="AlphaFoldDB" id="A0A1I3FZD5"/>
<evidence type="ECO:0000313" key="3">
    <source>
        <dbReference type="EMBL" id="SFI16593.1"/>
    </source>
</evidence>
<dbReference type="STRING" id="1576369.SAMN05421753_106104"/>
<keyword evidence="1" id="KW-0812">Transmembrane</keyword>
<feature type="domain" description="Swt1-like HEPN" evidence="2">
    <location>
        <begin position="1"/>
        <end position="110"/>
    </location>
</feature>
<organism evidence="3 4">
    <name type="scientific">Planctomicrobium piriforme</name>
    <dbReference type="NCBI Taxonomy" id="1576369"/>
    <lineage>
        <taxon>Bacteria</taxon>
        <taxon>Pseudomonadati</taxon>
        <taxon>Planctomycetota</taxon>
        <taxon>Planctomycetia</taxon>
        <taxon>Planctomycetales</taxon>
        <taxon>Planctomycetaceae</taxon>
        <taxon>Planctomicrobium</taxon>
    </lineage>
</organism>
<protein>
    <recommendedName>
        <fullName evidence="2">Swt1-like HEPN domain-containing protein</fullName>
    </recommendedName>
</protein>
<accession>A0A1I3FZD5</accession>
<feature type="transmembrane region" description="Helical" evidence="1">
    <location>
        <begin position="148"/>
        <end position="166"/>
    </location>
</feature>